<evidence type="ECO:0000256" key="2">
    <source>
        <dbReference type="RuleBase" id="RU369070"/>
    </source>
</evidence>
<dbReference type="InterPro" id="IPR029045">
    <property type="entry name" value="ClpP/crotonase-like_dom_sf"/>
</dbReference>
<dbReference type="Proteomes" id="UP000823775">
    <property type="component" value="Unassembled WGS sequence"/>
</dbReference>
<protein>
    <recommendedName>
        <fullName evidence="2">3-hydroxyisobutyryl-CoA hydrolase</fullName>
        <shortName evidence="2">HIB-CoA hydrolase</shortName>
        <shortName evidence="2">HIBYL-CoA-H</shortName>
        <ecNumber evidence="2">3.1.2.4</ecNumber>
    </recommendedName>
    <alternativeName>
        <fullName evidence="2">3-hydroxyisobutyryl-coenzyme A hydrolase</fullName>
    </alternativeName>
</protein>
<comment type="similarity">
    <text evidence="2">Belongs to the enoyl-CoA hydratase/isomerase family.</text>
</comment>
<evidence type="ECO:0000313" key="5">
    <source>
        <dbReference type="Proteomes" id="UP000823775"/>
    </source>
</evidence>
<evidence type="ECO:0000259" key="3">
    <source>
        <dbReference type="Pfam" id="PF16113"/>
    </source>
</evidence>
<reference evidence="4 5" key="1">
    <citation type="journal article" date="2021" name="BMC Genomics">
        <title>Datura genome reveals duplications of psychoactive alkaloid biosynthetic genes and high mutation rate following tissue culture.</title>
        <authorList>
            <person name="Rajewski A."/>
            <person name="Carter-House D."/>
            <person name="Stajich J."/>
            <person name="Litt A."/>
        </authorList>
    </citation>
    <scope>NUCLEOTIDE SEQUENCE [LARGE SCALE GENOMIC DNA]</scope>
    <source>
        <strain evidence="4">AR-01</strain>
    </source>
</reference>
<sequence length="110" mass="12026">METDLAVKCVLAVSSSPRAFSAVDANMMMDNGSPSDFTCRVVISQIATKKQQADMIEPFDAAESKEPSAREVFTAEYPIICKIFEYKKPYISFMDGITMGFGIGLSGHGR</sequence>
<keyword evidence="1 2" id="KW-0378">Hydrolase</keyword>
<comment type="function">
    <text evidence="2">Hydrolyzes 3-hydroxyisobutyryl-CoA (HIBYL-CoA), a saline catabolite. Has high activity toward isobutyryl-CoA. Could be an isobutyryl-CoA dehydrogenase that functions in valine catabolism.</text>
</comment>
<dbReference type="SUPFAM" id="SSF52096">
    <property type="entry name" value="ClpP/crotonase"/>
    <property type="match status" value="1"/>
</dbReference>
<comment type="pathway">
    <text evidence="2">Amino-acid degradation; L-valine degradation.</text>
</comment>
<organism evidence="4 5">
    <name type="scientific">Datura stramonium</name>
    <name type="common">Jimsonweed</name>
    <name type="synonym">Common thornapple</name>
    <dbReference type="NCBI Taxonomy" id="4076"/>
    <lineage>
        <taxon>Eukaryota</taxon>
        <taxon>Viridiplantae</taxon>
        <taxon>Streptophyta</taxon>
        <taxon>Embryophyta</taxon>
        <taxon>Tracheophyta</taxon>
        <taxon>Spermatophyta</taxon>
        <taxon>Magnoliopsida</taxon>
        <taxon>eudicotyledons</taxon>
        <taxon>Gunneridae</taxon>
        <taxon>Pentapetalae</taxon>
        <taxon>asterids</taxon>
        <taxon>lamiids</taxon>
        <taxon>Solanales</taxon>
        <taxon>Solanaceae</taxon>
        <taxon>Solanoideae</taxon>
        <taxon>Datureae</taxon>
        <taxon>Datura</taxon>
    </lineage>
</organism>
<dbReference type="InterPro" id="IPR032259">
    <property type="entry name" value="HIBYL-CoA-H"/>
</dbReference>
<name>A0ABS8VCL2_DATST</name>
<dbReference type="Gene3D" id="3.90.226.10">
    <property type="entry name" value="2-enoyl-CoA Hydratase, Chain A, domain 1"/>
    <property type="match status" value="1"/>
</dbReference>
<dbReference type="InterPro" id="IPR045004">
    <property type="entry name" value="ECH_dom"/>
</dbReference>
<evidence type="ECO:0000256" key="1">
    <source>
        <dbReference type="ARBA" id="ARBA00022801"/>
    </source>
</evidence>
<proteinExistence type="inferred from homology"/>
<accession>A0ABS8VCL2</accession>
<comment type="caution">
    <text evidence="4">The sequence shown here is derived from an EMBL/GenBank/DDBJ whole genome shotgun (WGS) entry which is preliminary data.</text>
</comment>
<dbReference type="EC" id="3.1.2.4" evidence="2"/>
<dbReference type="PANTHER" id="PTHR43176">
    <property type="entry name" value="3-HYDROXYISOBUTYRYL-COA HYDROLASE-RELATED"/>
    <property type="match status" value="1"/>
</dbReference>
<keyword evidence="5" id="KW-1185">Reference proteome</keyword>
<dbReference type="EMBL" id="JACEIK010004076">
    <property type="protein sequence ID" value="MCD9644101.1"/>
    <property type="molecule type" value="Genomic_DNA"/>
</dbReference>
<feature type="domain" description="Enoyl-CoA hydratase/isomerase" evidence="3">
    <location>
        <begin position="57"/>
        <end position="110"/>
    </location>
</feature>
<dbReference type="Pfam" id="PF16113">
    <property type="entry name" value="ECH_2"/>
    <property type="match status" value="1"/>
</dbReference>
<dbReference type="PANTHER" id="PTHR43176:SF5">
    <property type="entry name" value="3-HYDROXYISOBUTYRYL-COA HYDROLASE-LIKE PROTEIN 4, MITOCHONDRIAL"/>
    <property type="match status" value="1"/>
</dbReference>
<comment type="catalytic activity">
    <reaction evidence="2">
        <text>3-hydroxy-2-methylpropanoyl-CoA + H2O = 3-hydroxy-2-methylpropanoate + CoA + H(+)</text>
        <dbReference type="Rhea" id="RHEA:20888"/>
        <dbReference type="ChEBI" id="CHEBI:11805"/>
        <dbReference type="ChEBI" id="CHEBI:15377"/>
        <dbReference type="ChEBI" id="CHEBI:15378"/>
        <dbReference type="ChEBI" id="CHEBI:57287"/>
        <dbReference type="ChEBI" id="CHEBI:57340"/>
        <dbReference type="EC" id="3.1.2.4"/>
    </reaction>
</comment>
<evidence type="ECO:0000313" key="4">
    <source>
        <dbReference type="EMBL" id="MCD9644101.1"/>
    </source>
</evidence>
<gene>
    <name evidence="4" type="ORF">HAX54_032079</name>
</gene>